<keyword evidence="4" id="KW-1185">Reference proteome</keyword>
<dbReference type="PANTHER" id="PTHR45184:SF1">
    <property type="entry name" value="DNAJ PROTEIN ERDJ3A"/>
    <property type="match status" value="1"/>
</dbReference>
<dbReference type="EMBL" id="JATAAI010000004">
    <property type="protein sequence ID" value="KAK1746499.1"/>
    <property type="molecule type" value="Genomic_DNA"/>
</dbReference>
<dbReference type="Gene3D" id="1.10.287.110">
    <property type="entry name" value="DnaJ domain"/>
    <property type="match status" value="1"/>
</dbReference>
<dbReference type="InterPro" id="IPR036869">
    <property type="entry name" value="J_dom_sf"/>
</dbReference>
<evidence type="ECO:0000259" key="2">
    <source>
        <dbReference type="PROSITE" id="PS50076"/>
    </source>
</evidence>
<dbReference type="Gene3D" id="3.40.30.10">
    <property type="entry name" value="Glutaredoxin"/>
    <property type="match status" value="1"/>
</dbReference>
<organism evidence="3 4">
    <name type="scientific">Skeletonema marinoi</name>
    <dbReference type="NCBI Taxonomy" id="267567"/>
    <lineage>
        <taxon>Eukaryota</taxon>
        <taxon>Sar</taxon>
        <taxon>Stramenopiles</taxon>
        <taxon>Ochrophyta</taxon>
        <taxon>Bacillariophyta</taxon>
        <taxon>Coscinodiscophyceae</taxon>
        <taxon>Thalassiosirophycidae</taxon>
        <taxon>Thalassiosirales</taxon>
        <taxon>Skeletonemataceae</taxon>
        <taxon>Skeletonema</taxon>
        <taxon>Skeletonema marinoi-dohrnii complex</taxon>
    </lineage>
</organism>
<dbReference type="InterPro" id="IPR052842">
    <property type="entry name" value="ER_Co-chaperone"/>
</dbReference>
<comment type="caution">
    <text evidence="3">The sequence shown here is derived from an EMBL/GenBank/DDBJ whole genome shotgun (WGS) entry which is preliminary data.</text>
</comment>
<name>A0AAD8YH59_9STRA</name>
<feature type="region of interest" description="Disordered" evidence="1">
    <location>
        <begin position="208"/>
        <end position="268"/>
    </location>
</feature>
<feature type="compositionally biased region" description="Gly residues" evidence="1">
    <location>
        <begin position="234"/>
        <end position="245"/>
    </location>
</feature>
<dbReference type="PRINTS" id="PR00625">
    <property type="entry name" value="JDOMAIN"/>
</dbReference>
<evidence type="ECO:0000313" key="3">
    <source>
        <dbReference type="EMBL" id="KAK1746499.1"/>
    </source>
</evidence>
<feature type="compositionally biased region" description="Low complexity" evidence="1">
    <location>
        <begin position="246"/>
        <end position="255"/>
    </location>
</feature>
<dbReference type="SUPFAM" id="SSF46565">
    <property type="entry name" value="Chaperone J-domain"/>
    <property type="match status" value="1"/>
</dbReference>
<dbReference type="CDD" id="cd06257">
    <property type="entry name" value="DnaJ"/>
    <property type="match status" value="1"/>
</dbReference>
<evidence type="ECO:0000256" key="1">
    <source>
        <dbReference type="SAM" id="MobiDB-lite"/>
    </source>
</evidence>
<dbReference type="InterPro" id="IPR018253">
    <property type="entry name" value="DnaJ_domain_CS"/>
</dbReference>
<dbReference type="Pfam" id="PF00226">
    <property type="entry name" value="DnaJ"/>
    <property type="match status" value="1"/>
</dbReference>
<dbReference type="PROSITE" id="PS00636">
    <property type="entry name" value="DNAJ_1"/>
    <property type="match status" value="1"/>
</dbReference>
<accession>A0AAD8YH59</accession>
<protein>
    <submittedName>
        <fullName evidence="3">DnaJ domain-containing protein</fullName>
    </submittedName>
</protein>
<evidence type="ECO:0000313" key="4">
    <source>
        <dbReference type="Proteomes" id="UP001224775"/>
    </source>
</evidence>
<dbReference type="Proteomes" id="UP001224775">
    <property type="component" value="Unassembled WGS sequence"/>
</dbReference>
<dbReference type="AlphaFoldDB" id="A0AAD8YH59"/>
<dbReference type="InterPro" id="IPR001623">
    <property type="entry name" value="DnaJ_domain"/>
</dbReference>
<dbReference type="PANTHER" id="PTHR45184">
    <property type="entry name" value="DNAJ PROTEIN ERDJ3A"/>
    <property type="match status" value="1"/>
</dbReference>
<dbReference type="SMART" id="SM00271">
    <property type="entry name" value="DnaJ"/>
    <property type="match status" value="1"/>
</dbReference>
<reference evidence="3" key="1">
    <citation type="submission" date="2023-06" db="EMBL/GenBank/DDBJ databases">
        <title>Survivors Of The Sea: Transcriptome response of Skeletonema marinoi to long-term dormancy.</title>
        <authorList>
            <person name="Pinder M.I.M."/>
            <person name="Kourtchenko O."/>
            <person name="Robertson E.K."/>
            <person name="Larsson T."/>
            <person name="Maumus F."/>
            <person name="Osuna-Cruz C.M."/>
            <person name="Vancaester E."/>
            <person name="Stenow R."/>
            <person name="Vandepoele K."/>
            <person name="Ploug H."/>
            <person name="Bruchert V."/>
            <person name="Godhe A."/>
            <person name="Topel M."/>
        </authorList>
    </citation>
    <scope>NUCLEOTIDE SEQUENCE</scope>
    <source>
        <strain evidence="3">R05AC</strain>
    </source>
</reference>
<sequence length="517" mass="56355">MISKRRRTCSPSSPLGSAMKKRVVLYRSTNIFLLLACHFLLSTLISTTINVGNIGIQLVEANQANDYYKELNVSKKAKEKEIKSAYRKLALKHHPDKFKPNPNYSDEKNEKLKTAHHDKFVKVSVAYDILSDEKKRKVYDKYGQNGLDALEKGMDPEEAGFGGGGGGGFGGGFNGFQGGGGGGHHGSHHSFNGGDAFKMFEQMFGGGGGGFGGGGDRSRGGGGAGGFPFEQMFGGMGGGGMGGQQGQRRQQQQQQAPPIFKKDDPSGVVPLGKAKFPDAKSKHAWLLLFYDKDNQQDATTQKYVSLAKQLSEVVLKKAKNAKNGMVFKVGAIDCSGEAMKFCQKKLGKNNDLPSFATVLNGSVNAVTDTEVIKNAKSLHDHTTDALIKLEGLIVNVNSVQHVQSRMLASSPTPGHPSIAILLLTDKYETSSLYASLAYRHRLDGFAAFGESRAKNLELAKKFQVKKYPQLIALIGSEEKVEQYQSEAMDGESLSKWLGKLSNKYFQKDTNRRSRHRR</sequence>
<proteinExistence type="predicted"/>
<dbReference type="PROSITE" id="PS50076">
    <property type="entry name" value="DNAJ_2"/>
    <property type="match status" value="1"/>
</dbReference>
<gene>
    <name evidence="3" type="ORF">QTG54_003106</name>
</gene>
<feature type="compositionally biased region" description="Gly residues" evidence="1">
    <location>
        <begin position="208"/>
        <end position="226"/>
    </location>
</feature>
<feature type="domain" description="J" evidence="2">
    <location>
        <begin position="66"/>
        <end position="143"/>
    </location>
</feature>